<dbReference type="Pfam" id="PF00400">
    <property type="entry name" value="WD40"/>
    <property type="match status" value="2"/>
</dbReference>
<dbReference type="STRING" id="31246.A0A183NP44"/>
<dbReference type="Gene3D" id="2.130.10.10">
    <property type="entry name" value="YVTN repeat-like/Quinoprotein amine dehydrogenase"/>
    <property type="match status" value="1"/>
</dbReference>
<evidence type="ECO:0000313" key="1">
    <source>
        <dbReference type="EMBL" id="VDP00163.1"/>
    </source>
</evidence>
<dbReference type="Proteomes" id="UP000269396">
    <property type="component" value="Unassembled WGS sequence"/>
</dbReference>
<protein>
    <submittedName>
        <fullName evidence="1">Uncharacterized protein</fullName>
    </submittedName>
</protein>
<evidence type="ECO:0000313" key="2">
    <source>
        <dbReference type="Proteomes" id="UP000269396"/>
    </source>
</evidence>
<dbReference type="InterPro" id="IPR045184">
    <property type="entry name" value="SMU1"/>
</dbReference>
<name>A0A183NP44_9TREM</name>
<dbReference type="PANTHER" id="PTHR22848">
    <property type="entry name" value="WD40 REPEAT PROTEIN"/>
    <property type="match status" value="1"/>
</dbReference>
<keyword evidence="2" id="KW-1185">Reference proteome</keyword>
<dbReference type="InterPro" id="IPR015943">
    <property type="entry name" value="WD40/YVTN_repeat-like_dom_sf"/>
</dbReference>
<dbReference type="PROSITE" id="PS50294">
    <property type="entry name" value="WD_REPEATS_REGION"/>
    <property type="match status" value="2"/>
</dbReference>
<dbReference type="AlphaFoldDB" id="A0A183NP44"/>
<dbReference type="InterPro" id="IPR001680">
    <property type="entry name" value="WD40_rpt"/>
</dbReference>
<organism evidence="1 2">
    <name type="scientific">Schistosoma mattheei</name>
    <dbReference type="NCBI Taxonomy" id="31246"/>
    <lineage>
        <taxon>Eukaryota</taxon>
        <taxon>Metazoa</taxon>
        <taxon>Spiralia</taxon>
        <taxon>Lophotrochozoa</taxon>
        <taxon>Platyhelminthes</taxon>
        <taxon>Trematoda</taxon>
        <taxon>Digenea</taxon>
        <taxon>Strigeidida</taxon>
        <taxon>Schistosomatoidea</taxon>
        <taxon>Schistosomatidae</taxon>
        <taxon>Schistosoma</taxon>
    </lineage>
</organism>
<dbReference type="EMBL" id="UZAL01008424">
    <property type="protein sequence ID" value="VDP00163.1"/>
    <property type="molecule type" value="Genomic_DNA"/>
</dbReference>
<dbReference type="InterPro" id="IPR036322">
    <property type="entry name" value="WD40_repeat_dom_sf"/>
</dbReference>
<dbReference type="SUPFAM" id="SSF50978">
    <property type="entry name" value="WD40 repeat-like"/>
    <property type="match status" value="1"/>
</dbReference>
<sequence length="70" mass="7925">MEDTVLCLAFSRDSELLAAGSSDGLVKIWRIQYGQCIRRIEKAHQKGVTAIQFSRDNINVLTASFDHMIR</sequence>
<reference evidence="1 2" key="1">
    <citation type="submission" date="2018-11" db="EMBL/GenBank/DDBJ databases">
        <authorList>
            <consortium name="Pathogen Informatics"/>
        </authorList>
    </citation>
    <scope>NUCLEOTIDE SEQUENCE [LARGE SCALE GENOMIC DNA]</scope>
    <source>
        <strain>Denwood</strain>
        <strain evidence="2">Zambia</strain>
    </source>
</reference>
<dbReference type="GO" id="GO:0000398">
    <property type="term" value="P:mRNA splicing, via spliceosome"/>
    <property type="evidence" value="ECO:0007669"/>
    <property type="project" value="InterPro"/>
</dbReference>
<accession>A0A183NP44</accession>
<dbReference type="PROSITE" id="PS50082">
    <property type="entry name" value="WD_REPEATS_2"/>
    <property type="match status" value="2"/>
</dbReference>
<proteinExistence type="predicted"/>
<gene>
    <name evidence="1" type="ORF">SMTD_LOCUS3881</name>
</gene>